<protein>
    <submittedName>
        <fullName evidence="5">Uncharacterized protein</fullName>
    </submittedName>
</protein>
<evidence type="ECO:0000256" key="3">
    <source>
        <dbReference type="SAM" id="MobiDB-lite"/>
    </source>
</evidence>
<dbReference type="PANTHER" id="PTHR15092">
    <property type="entry name" value="POLY A -SPECIFIC RIBONUCLEASE/TARGET OF EGR1, MEMBER 1"/>
    <property type="match status" value="1"/>
</dbReference>
<dbReference type="InterPro" id="IPR036397">
    <property type="entry name" value="RNaseH_sf"/>
</dbReference>
<dbReference type="Pfam" id="PF04857">
    <property type="entry name" value="CAF1"/>
    <property type="match status" value="1"/>
</dbReference>
<evidence type="ECO:0000256" key="2">
    <source>
        <dbReference type="ARBA" id="ARBA00008372"/>
    </source>
</evidence>
<dbReference type="SUPFAM" id="SSF53098">
    <property type="entry name" value="Ribonuclease H-like"/>
    <property type="match status" value="1"/>
</dbReference>
<dbReference type="InterPro" id="IPR051181">
    <property type="entry name" value="CAF1_poly(A)_ribonucleases"/>
</dbReference>
<dbReference type="GO" id="GO:0000175">
    <property type="term" value="F:3'-5'-RNA exonuclease activity"/>
    <property type="evidence" value="ECO:0007669"/>
    <property type="project" value="TreeGrafter"/>
</dbReference>
<dbReference type="Gene3D" id="3.30.420.10">
    <property type="entry name" value="Ribonuclease H-like superfamily/Ribonuclease H"/>
    <property type="match status" value="2"/>
</dbReference>
<reference evidence="5" key="1">
    <citation type="submission" date="2023-05" db="EMBL/GenBank/DDBJ databases">
        <authorList>
            <person name="Huff M."/>
        </authorList>
    </citation>
    <scope>NUCLEOTIDE SEQUENCE</scope>
</reference>
<feature type="compositionally biased region" description="Polar residues" evidence="3">
    <location>
        <begin position="32"/>
        <end position="44"/>
    </location>
</feature>
<evidence type="ECO:0000256" key="1">
    <source>
        <dbReference type="ARBA" id="ARBA00001968"/>
    </source>
</evidence>
<name>A0AAD2E567_9LAMI</name>
<keyword evidence="4" id="KW-1133">Transmembrane helix</keyword>
<dbReference type="PANTHER" id="PTHR15092:SF42">
    <property type="entry name" value="POLY(A)-SPECIFIC RIBONUCLEASE PARN-LIKE"/>
    <property type="match status" value="1"/>
</dbReference>
<feature type="transmembrane region" description="Helical" evidence="4">
    <location>
        <begin position="197"/>
        <end position="226"/>
    </location>
</feature>
<evidence type="ECO:0000313" key="6">
    <source>
        <dbReference type="Proteomes" id="UP000834106"/>
    </source>
</evidence>
<comment type="cofactor">
    <cofactor evidence="1">
        <name>a divalent metal cation</name>
        <dbReference type="ChEBI" id="CHEBI:60240"/>
    </cofactor>
</comment>
<feature type="compositionally biased region" description="Low complexity" evidence="3">
    <location>
        <begin position="1"/>
        <end position="16"/>
    </location>
</feature>
<evidence type="ECO:0000313" key="5">
    <source>
        <dbReference type="EMBL" id="CAI9776578.1"/>
    </source>
</evidence>
<dbReference type="AlphaFoldDB" id="A0AAD2E567"/>
<sequence length="734" mass="81341">MLSKNNLSRRNSRNYSTIGAPAPLSPTIDGIESQSKASLDTQNPTTAAADTTTARGRSKTSVHVTALDGIVNVNSLFTMAIFIGFSLTLPAAGSAGSPTSCTASVKTIRRLIVFEVISFSFFLFSSLIAQSLKLAINLLNNLDATDPHKADIDSSYHKYALFGSAIGSVMGCVFLMLSIVDFVQVKLGILSCGHESVYAVVTLVVLVGSALLVYITTSIYAAFFMYNFHLFPRDELKIAMPSYSFSCQPSYLTSMAREGFDFNACIYDGISYLSRAQELAAADQIGLSSPSSFLVPSSSANSIADSVFRESTKSRVRHWINACKDSNKKTEDVLISMLRKLVSGSEVYGSRPCLIITVCSERQVQILLEMLKEFIDVVPMLVPARGGGIQAVRVVLTSSEEDKNLLEKELRDMEEERNKRVRGFREVIDLISTSQKPVVAHNSLSDFTFIYSKFLGPLPSTVNEFRSSLLLVFPRILDVNHLMKEIDPLEKANNLPASISYLRRKFFAPIDMEVSHRAEANKVQSHGHNVLRISELFAKLCSVLKINPETFEDDYSNLSSALQRHANTFNPSLTSSEDPIDEDVRIWNKNNRRISIDNLVFLWGLESGISAGKLKALLHVSHEVFSNEFDVQMVDKNCAVVVFWTPGVSEHFLRIMDSGEIFSVSLKDMISKGLAAASYKTYKRVCKLGLWEVDLADALDKALEETERLSEAKSKEDLSVINWNNDEMINLDDL</sequence>
<dbReference type="Proteomes" id="UP000834106">
    <property type="component" value="Chromosome 14"/>
</dbReference>
<dbReference type="GO" id="GO:0003723">
    <property type="term" value="F:RNA binding"/>
    <property type="evidence" value="ECO:0007669"/>
    <property type="project" value="TreeGrafter"/>
</dbReference>
<keyword evidence="4" id="KW-0472">Membrane</keyword>
<keyword evidence="4" id="KW-0812">Transmembrane</keyword>
<comment type="similarity">
    <text evidence="2">Belongs to the CAF1 family.</text>
</comment>
<evidence type="ECO:0000256" key="4">
    <source>
        <dbReference type="SAM" id="Phobius"/>
    </source>
</evidence>
<feature type="region of interest" description="Disordered" evidence="3">
    <location>
        <begin position="1"/>
        <end position="55"/>
    </location>
</feature>
<feature type="transmembrane region" description="Helical" evidence="4">
    <location>
        <begin position="116"/>
        <end position="139"/>
    </location>
</feature>
<dbReference type="InterPro" id="IPR006941">
    <property type="entry name" value="RNase_CAF1"/>
</dbReference>
<feature type="compositionally biased region" description="Low complexity" evidence="3">
    <location>
        <begin position="45"/>
        <end position="54"/>
    </location>
</feature>
<organism evidence="5 6">
    <name type="scientific">Fraxinus pennsylvanica</name>
    <dbReference type="NCBI Taxonomy" id="56036"/>
    <lineage>
        <taxon>Eukaryota</taxon>
        <taxon>Viridiplantae</taxon>
        <taxon>Streptophyta</taxon>
        <taxon>Embryophyta</taxon>
        <taxon>Tracheophyta</taxon>
        <taxon>Spermatophyta</taxon>
        <taxon>Magnoliopsida</taxon>
        <taxon>eudicotyledons</taxon>
        <taxon>Gunneridae</taxon>
        <taxon>Pentapetalae</taxon>
        <taxon>asterids</taxon>
        <taxon>lamiids</taxon>
        <taxon>Lamiales</taxon>
        <taxon>Oleaceae</taxon>
        <taxon>Oleeae</taxon>
        <taxon>Fraxinus</taxon>
    </lineage>
</organism>
<keyword evidence="6" id="KW-1185">Reference proteome</keyword>
<feature type="transmembrane region" description="Helical" evidence="4">
    <location>
        <begin position="159"/>
        <end position="185"/>
    </location>
</feature>
<dbReference type="EMBL" id="OU503049">
    <property type="protein sequence ID" value="CAI9776578.1"/>
    <property type="molecule type" value="Genomic_DNA"/>
</dbReference>
<dbReference type="InterPro" id="IPR012337">
    <property type="entry name" value="RNaseH-like_sf"/>
</dbReference>
<proteinExistence type="inferred from homology"/>
<gene>
    <name evidence="5" type="ORF">FPE_LOCUS24008</name>
</gene>
<accession>A0AAD2E567</accession>